<protein>
    <submittedName>
        <fullName evidence="2">Uncharacterized protein</fullName>
    </submittedName>
</protein>
<organism evidence="2 3">
    <name type="scientific">Aquatica leii</name>
    <dbReference type="NCBI Taxonomy" id="1421715"/>
    <lineage>
        <taxon>Eukaryota</taxon>
        <taxon>Metazoa</taxon>
        <taxon>Ecdysozoa</taxon>
        <taxon>Arthropoda</taxon>
        <taxon>Hexapoda</taxon>
        <taxon>Insecta</taxon>
        <taxon>Pterygota</taxon>
        <taxon>Neoptera</taxon>
        <taxon>Endopterygota</taxon>
        <taxon>Coleoptera</taxon>
        <taxon>Polyphaga</taxon>
        <taxon>Elateriformia</taxon>
        <taxon>Elateroidea</taxon>
        <taxon>Lampyridae</taxon>
        <taxon>Luciolinae</taxon>
        <taxon>Aquatica</taxon>
    </lineage>
</organism>
<feature type="compositionally biased region" description="Basic and acidic residues" evidence="1">
    <location>
        <begin position="46"/>
        <end position="56"/>
    </location>
</feature>
<feature type="region of interest" description="Disordered" evidence="1">
    <location>
        <begin position="24"/>
        <end position="56"/>
    </location>
</feature>
<proteinExistence type="predicted"/>
<comment type="caution">
    <text evidence="2">The sequence shown here is derived from an EMBL/GenBank/DDBJ whole genome shotgun (WGS) entry which is preliminary data.</text>
</comment>
<evidence type="ECO:0000256" key="1">
    <source>
        <dbReference type="SAM" id="MobiDB-lite"/>
    </source>
</evidence>
<sequence>MILQSKFNDIHAVEDQINLFNKEEIDDNNHDVSESSTDSPDNSSTDSEKDFITEQEDVRGFSVEEILRDDTFWDINMKNKLIQFYTYSLLPEIVDSRICRQKNIRDVYML</sequence>
<keyword evidence="3" id="KW-1185">Reference proteome</keyword>
<evidence type="ECO:0000313" key="3">
    <source>
        <dbReference type="Proteomes" id="UP001353858"/>
    </source>
</evidence>
<name>A0AAN7PCN9_9COLE</name>
<reference evidence="3" key="1">
    <citation type="submission" date="2023-01" db="EMBL/GenBank/DDBJ databases">
        <title>Key to firefly adult light organ development and bioluminescence: homeobox transcription factors regulate luciferase expression and transportation to peroxisome.</title>
        <authorList>
            <person name="Fu X."/>
        </authorList>
    </citation>
    <scope>NUCLEOTIDE SEQUENCE [LARGE SCALE GENOMIC DNA]</scope>
</reference>
<dbReference type="EMBL" id="JARPUR010000002">
    <property type="protein sequence ID" value="KAK4882747.1"/>
    <property type="molecule type" value="Genomic_DNA"/>
</dbReference>
<dbReference type="AlphaFoldDB" id="A0AAN7PCN9"/>
<evidence type="ECO:0000313" key="2">
    <source>
        <dbReference type="EMBL" id="KAK4882747.1"/>
    </source>
</evidence>
<feature type="compositionally biased region" description="Low complexity" evidence="1">
    <location>
        <begin position="34"/>
        <end position="45"/>
    </location>
</feature>
<accession>A0AAN7PCN9</accession>
<feature type="compositionally biased region" description="Basic and acidic residues" evidence="1">
    <location>
        <begin position="24"/>
        <end position="33"/>
    </location>
</feature>
<dbReference type="Proteomes" id="UP001353858">
    <property type="component" value="Unassembled WGS sequence"/>
</dbReference>
<gene>
    <name evidence="2" type="ORF">RN001_006066</name>
</gene>